<gene>
    <name evidence="1" type="ORF">JQC93_09260</name>
</gene>
<comment type="caution">
    <text evidence="1">The sequence shown here is derived from an EMBL/GenBank/DDBJ whole genome shotgun (WGS) entry which is preliminary data.</text>
</comment>
<protein>
    <recommendedName>
        <fullName evidence="3">Outer membrane protein beta-barrel domain-containing protein</fullName>
    </recommendedName>
</protein>
<evidence type="ECO:0000313" key="2">
    <source>
        <dbReference type="Proteomes" id="UP000809621"/>
    </source>
</evidence>
<evidence type="ECO:0000313" key="1">
    <source>
        <dbReference type="EMBL" id="MBM7036594.1"/>
    </source>
</evidence>
<dbReference type="Proteomes" id="UP000809621">
    <property type="component" value="Unassembled WGS sequence"/>
</dbReference>
<name>A0ABS2HHS7_9VIBR</name>
<sequence>MVLGGLAVYVGAAPQAHSATYNVGMAFDKGLSAVVRYDDQFQFSAGNDGMAFDYLFLDGSFDADVPFTWYVGGGAWYEWDNDWGIRAPLGLNWNFAHEWHAYAQVSPEWQIQDKSKLQIGGAIGLTYRF</sequence>
<evidence type="ECO:0008006" key="3">
    <source>
        <dbReference type="Google" id="ProtNLM"/>
    </source>
</evidence>
<proteinExistence type="predicted"/>
<organism evidence="1 2">
    <name type="scientific">Vibrio ulleungensis</name>
    <dbReference type="NCBI Taxonomy" id="2807619"/>
    <lineage>
        <taxon>Bacteria</taxon>
        <taxon>Pseudomonadati</taxon>
        <taxon>Pseudomonadota</taxon>
        <taxon>Gammaproteobacteria</taxon>
        <taxon>Vibrionales</taxon>
        <taxon>Vibrionaceae</taxon>
        <taxon>Vibrio</taxon>
    </lineage>
</organism>
<keyword evidence="2" id="KW-1185">Reference proteome</keyword>
<dbReference type="EMBL" id="JAFEUM010000003">
    <property type="protein sequence ID" value="MBM7036594.1"/>
    <property type="molecule type" value="Genomic_DNA"/>
</dbReference>
<reference evidence="1 2" key="1">
    <citation type="submission" date="2021-02" db="EMBL/GenBank/DDBJ databases">
        <authorList>
            <person name="Park J.-S."/>
        </authorList>
    </citation>
    <scope>NUCLEOTIDE SEQUENCE [LARGE SCALE GENOMIC DNA]</scope>
    <source>
        <strain evidence="1 2">188UL20-2</strain>
    </source>
</reference>
<accession>A0ABS2HHS7</accession>